<keyword evidence="1" id="KW-0812">Transmembrane</keyword>
<accession>A0A1H3LYZ8</accession>
<dbReference type="Proteomes" id="UP000199286">
    <property type="component" value="Unassembled WGS sequence"/>
</dbReference>
<keyword evidence="1" id="KW-0472">Membrane</keyword>
<evidence type="ECO:0000256" key="1">
    <source>
        <dbReference type="SAM" id="Phobius"/>
    </source>
</evidence>
<keyword evidence="3" id="KW-1185">Reference proteome</keyword>
<dbReference type="RefSeq" id="WP_089884628.1">
    <property type="nucleotide sequence ID" value="NZ_FNPF01000015.1"/>
</dbReference>
<sequence length="461" mass="51854">MTGRAKGTTGIETAVLIAGFSVPMILAFMMFSPTTLEECGRFWKLFDDCADPATGGSGSGSASAGYEILPGDFGDEEYDPDPGTTYSGWWVFGNGQAFSFHEEKMVIPDDPDYEHSIDPYYAKNWYVEKVGHVTPLAGYNHESSRGNLWNTYALETRMLQLDSGVDCLNASTSGKYCEVVLSNPGQNQGEDVLVASRAWEVAPYPYSYIWNHTTYETIDYDRFAIDPAGKNVAIKDMLEDTEIKNDPDGNYVSRYEQWTKAEYQFQGDAAVYDIFNRGRPDRVIDAQQNNISVHFDARVELELANGNFETNNYVFDLYGEKNNDYSGFYTYRPAPGGVVAAYPTRDWRHSREDYGHGHFADFYDSDLRERVYFPVHGIEIAGADWTVKECSWSEVPFERATQHSTANYRTARASVGHEGLLGGPSVILENSAGETWELIYVDRPPITLCDESNPLLFRQRG</sequence>
<evidence type="ECO:0000313" key="3">
    <source>
        <dbReference type="Proteomes" id="UP000199286"/>
    </source>
</evidence>
<dbReference type="EMBL" id="FNPF01000015">
    <property type="protein sequence ID" value="SDY69556.1"/>
    <property type="molecule type" value="Genomic_DNA"/>
</dbReference>
<dbReference type="STRING" id="321339.SAMN05444340_1155"/>
<proteinExistence type="predicted"/>
<evidence type="ECO:0000313" key="2">
    <source>
        <dbReference type="EMBL" id="SDY69556.1"/>
    </source>
</evidence>
<reference evidence="2 3" key="1">
    <citation type="submission" date="2016-10" db="EMBL/GenBank/DDBJ databases">
        <authorList>
            <person name="de Groot N.N."/>
        </authorList>
    </citation>
    <scope>NUCLEOTIDE SEQUENCE [LARGE SCALE GENOMIC DNA]</scope>
    <source>
        <strain evidence="2 3">DSM 26880</strain>
    </source>
</reference>
<protein>
    <submittedName>
        <fullName evidence="2">Uncharacterized protein</fullName>
    </submittedName>
</protein>
<organism evidence="2 3">
    <name type="scientific">Citreimonas salinaria</name>
    <dbReference type="NCBI Taxonomy" id="321339"/>
    <lineage>
        <taxon>Bacteria</taxon>
        <taxon>Pseudomonadati</taxon>
        <taxon>Pseudomonadota</taxon>
        <taxon>Alphaproteobacteria</taxon>
        <taxon>Rhodobacterales</taxon>
        <taxon>Roseobacteraceae</taxon>
        <taxon>Citreimonas</taxon>
    </lineage>
</organism>
<name>A0A1H3LYZ8_9RHOB</name>
<keyword evidence="1" id="KW-1133">Transmembrane helix</keyword>
<dbReference type="AlphaFoldDB" id="A0A1H3LYZ8"/>
<feature type="transmembrane region" description="Helical" evidence="1">
    <location>
        <begin position="12"/>
        <end position="31"/>
    </location>
</feature>
<gene>
    <name evidence="2" type="ORF">SAMN05444340_1155</name>
</gene>